<dbReference type="Gene3D" id="3.60.10.10">
    <property type="entry name" value="Endonuclease/exonuclease/phosphatase"/>
    <property type="match status" value="1"/>
</dbReference>
<dbReference type="Gramene" id="Jr10_17160_p1">
    <property type="protein sequence ID" value="cds.Jr10_17160_p1"/>
    <property type="gene ID" value="Jr10_17160"/>
</dbReference>
<dbReference type="PANTHER" id="PTHR33710">
    <property type="entry name" value="BNAC02G09200D PROTEIN"/>
    <property type="match status" value="1"/>
</dbReference>
<dbReference type="OrthoDB" id="1001388at2759"/>
<protein>
    <submittedName>
        <fullName evidence="2">Uncharacterized protein LOC109003893</fullName>
    </submittedName>
</protein>
<dbReference type="GeneID" id="109003893"/>
<gene>
    <name evidence="2" type="primary">LOC109003893</name>
</gene>
<dbReference type="SUPFAM" id="SSF56219">
    <property type="entry name" value="DNase I-like"/>
    <property type="match status" value="1"/>
</dbReference>
<dbReference type="Pfam" id="PF03372">
    <property type="entry name" value="Exo_endo_phos"/>
    <property type="match status" value="1"/>
</dbReference>
<reference evidence="2" key="1">
    <citation type="submission" date="2025-08" db="UniProtKB">
        <authorList>
            <consortium name="RefSeq"/>
        </authorList>
    </citation>
    <scope>IDENTIFICATION</scope>
    <source>
        <tissue evidence="2">Leaves</tissue>
    </source>
</reference>
<dbReference type="PANTHER" id="PTHR33710:SF86">
    <property type="entry name" value="VIRAL MOVEMENT PROTEIN"/>
    <property type="match status" value="1"/>
</dbReference>
<evidence type="ECO:0000313" key="1">
    <source>
        <dbReference type="Proteomes" id="UP000235220"/>
    </source>
</evidence>
<name>A0A2I4G1K2_JUGRE</name>
<organism evidence="1 2">
    <name type="scientific">Juglans regia</name>
    <name type="common">English walnut</name>
    <dbReference type="NCBI Taxonomy" id="51240"/>
    <lineage>
        <taxon>Eukaryota</taxon>
        <taxon>Viridiplantae</taxon>
        <taxon>Streptophyta</taxon>
        <taxon>Embryophyta</taxon>
        <taxon>Tracheophyta</taxon>
        <taxon>Spermatophyta</taxon>
        <taxon>Magnoliopsida</taxon>
        <taxon>eudicotyledons</taxon>
        <taxon>Gunneridae</taxon>
        <taxon>Pentapetalae</taxon>
        <taxon>rosids</taxon>
        <taxon>fabids</taxon>
        <taxon>Fagales</taxon>
        <taxon>Juglandaceae</taxon>
        <taxon>Juglans</taxon>
    </lineage>
</organism>
<dbReference type="InterPro" id="IPR005135">
    <property type="entry name" value="Endo/exonuclease/phosphatase"/>
</dbReference>
<sequence length="375" mass="44145">MILLSWNSRRLGNPLGIRVLRDLIQREGPDIVFLQETRLQGKVMEKLKFSIGFTNCMAVNGEGSSRGLALYWNNTSQLEILNYSKHHIHALVTNIEGDDQEGVSWYLTGIYGHPEASRRLETWNMIRSLEVTSNRGWLMIGDFNEILSNYEKNGSRIRPENQMRDFRQLLDDCEMIDLGFNGNQFTWWNGRGHQYSICEKLDRFLANLEWKSQNLLVEVNHGFAPYSDHIPITLKTQVDRRQMIRKKIFKFETIWAEEPKCKKVIELAWEGATGQSDLPSILDKIKRCGEKLDVWNRVCFGNVRRNIEQARLKLKKLQQSDPYYQRSNSLRAARTDLQKWLERDEHLWKQRAKVLWLQAGDKNTRFFHSKSSQRR</sequence>
<proteinExistence type="predicted"/>
<accession>A0A2I4G1K2</accession>
<evidence type="ECO:0000313" key="2">
    <source>
        <dbReference type="RefSeq" id="XP_018837777.1"/>
    </source>
</evidence>
<dbReference type="STRING" id="51240.A0A2I4G1K2"/>
<dbReference type="GO" id="GO:0003824">
    <property type="term" value="F:catalytic activity"/>
    <property type="evidence" value="ECO:0007669"/>
    <property type="project" value="InterPro"/>
</dbReference>
<dbReference type="InterPro" id="IPR036691">
    <property type="entry name" value="Endo/exonu/phosph_ase_sf"/>
</dbReference>
<dbReference type="Proteomes" id="UP000235220">
    <property type="component" value="Chromosome 10"/>
</dbReference>
<keyword evidence="1" id="KW-1185">Reference proteome</keyword>
<dbReference type="KEGG" id="jre:109003893"/>
<dbReference type="AlphaFoldDB" id="A0A2I4G1K2"/>
<dbReference type="RefSeq" id="XP_018837777.1">
    <property type="nucleotide sequence ID" value="XM_018982232.1"/>
</dbReference>